<organism evidence="8 9">
    <name type="scientific">Coilia grayii</name>
    <name type="common">Gray's grenadier anchovy</name>
    <dbReference type="NCBI Taxonomy" id="363190"/>
    <lineage>
        <taxon>Eukaryota</taxon>
        <taxon>Metazoa</taxon>
        <taxon>Chordata</taxon>
        <taxon>Craniata</taxon>
        <taxon>Vertebrata</taxon>
        <taxon>Euteleostomi</taxon>
        <taxon>Actinopterygii</taxon>
        <taxon>Neopterygii</taxon>
        <taxon>Teleostei</taxon>
        <taxon>Clupei</taxon>
        <taxon>Clupeiformes</taxon>
        <taxon>Clupeoidei</taxon>
        <taxon>Engraulidae</taxon>
        <taxon>Coilinae</taxon>
        <taxon>Coilia</taxon>
    </lineage>
</organism>
<dbReference type="InterPro" id="IPR001507">
    <property type="entry name" value="ZP_dom"/>
</dbReference>
<dbReference type="PROSITE" id="PS00022">
    <property type="entry name" value="EGF_1"/>
    <property type="match status" value="1"/>
</dbReference>
<evidence type="ECO:0000313" key="8">
    <source>
        <dbReference type="EMBL" id="KAL2093828.1"/>
    </source>
</evidence>
<dbReference type="PROSITE" id="PS51034">
    <property type="entry name" value="ZP_2"/>
    <property type="match status" value="1"/>
</dbReference>
<dbReference type="PROSITE" id="PS50026">
    <property type="entry name" value="EGF_3"/>
    <property type="match status" value="1"/>
</dbReference>
<reference evidence="8 9" key="1">
    <citation type="submission" date="2024-09" db="EMBL/GenBank/DDBJ databases">
        <title>A chromosome-level genome assembly of Gray's grenadier anchovy, Coilia grayii.</title>
        <authorList>
            <person name="Fu Z."/>
        </authorList>
    </citation>
    <scope>NUCLEOTIDE SEQUENCE [LARGE SCALE GENOMIC DNA]</scope>
    <source>
        <strain evidence="8">G4</strain>
        <tissue evidence="8">Muscle</tissue>
    </source>
</reference>
<comment type="caution">
    <text evidence="3">Lacks conserved residue(s) required for the propagation of feature annotation.</text>
</comment>
<dbReference type="InterPro" id="IPR055355">
    <property type="entry name" value="ZP-C"/>
</dbReference>
<keyword evidence="1 5" id="KW-0732">Signal</keyword>
<keyword evidence="4" id="KW-0812">Transmembrane</keyword>
<dbReference type="InterPro" id="IPR042235">
    <property type="entry name" value="ZP-C_dom"/>
</dbReference>
<dbReference type="PANTHER" id="PTHR14002:SF53">
    <property type="entry name" value="UROMODULIN"/>
    <property type="match status" value="1"/>
</dbReference>
<dbReference type="SMART" id="SM00241">
    <property type="entry name" value="ZP"/>
    <property type="match status" value="1"/>
</dbReference>
<feature type="transmembrane region" description="Helical" evidence="4">
    <location>
        <begin position="362"/>
        <end position="383"/>
    </location>
</feature>
<dbReference type="AlphaFoldDB" id="A0ABD1K4I4"/>
<proteinExistence type="predicted"/>
<dbReference type="InterPro" id="IPR000742">
    <property type="entry name" value="EGF"/>
</dbReference>
<feature type="disulfide bond" evidence="3">
    <location>
        <begin position="49"/>
        <end position="58"/>
    </location>
</feature>
<evidence type="ECO:0000256" key="1">
    <source>
        <dbReference type="ARBA" id="ARBA00022729"/>
    </source>
</evidence>
<sequence length="398" mass="44131">MLRPLSKATVRSVAISFCIFVCVTGVCDITHCTNPSTCILSADGQSCKCAMRYYGDLCDKVASMTVVCGKDFITVTISEDFFKYYNVPVESLHLANRSCRAHKEVISGVPYYMVQTPKEQYAACGGKPLGKNITHIAYSLTLMSDPNVRENIIRDPTVKIEYTCVYPYMRAVSLPFQIIPFSSETVVRVDDLDATVEMTLFEDHTYMDVFSSAPNIQLGDKVYVQVSVTEPEDFFLLNVHECWASHSPEHNKTAALTYTLLSNGCVKDETVLFEKGALGEMAANGQSSTVRYSFNMFRFVAQPSVVYLHCKVHLCTPDHVEPCRPECKSITKRSAVRGDSTQGLLSYGPIKVDMAEASKSKLLLMLMLPMGIIWVLGLLLLILTTFAKTRARGSLSAS</sequence>
<feature type="signal peptide" evidence="5">
    <location>
        <begin position="1"/>
        <end position="25"/>
    </location>
</feature>
<comment type="caution">
    <text evidence="8">The sequence shown here is derived from an EMBL/GenBank/DDBJ whole genome shotgun (WGS) entry which is preliminary data.</text>
</comment>
<evidence type="ECO:0000256" key="2">
    <source>
        <dbReference type="ARBA" id="ARBA00023157"/>
    </source>
</evidence>
<dbReference type="Pfam" id="PF23344">
    <property type="entry name" value="ZP-N"/>
    <property type="match status" value="1"/>
</dbReference>
<dbReference type="Gene3D" id="2.60.40.3210">
    <property type="entry name" value="Zona pellucida, ZP-N domain"/>
    <property type="match status" value="1"/>
</dbReference>
<dbReference type="Pfam" id="PF00100">
    <property type="entry name" value="Zona_pellucida"/>
    <property type="match status" value="1"/>
</dbReference>
<dbReference type="Gene3D" id="2.60.40.4100">
    <property type="entry name" value="Zona pellucida, ZP-C domain"/>
    <property type="match status" value="1"/>
</dbReference>
<accession>A0ABD1K4I4</accession>
<feature type="domain" description="EGF-like" evidence="6">
    <location>
        <begin position="23"/>
        <end position="59"/>
    </location>
</feature>
<dbReference type="EMBL" id="JBHFQA010000009">
    <property type="protein sequence ID" value="KAL2093828.1"/>
    <property type="molecule type" value="Genomic_DNA"/>
</dbReference>
<dbReference type="PANTHER" id="PTHR14002">
    <property type="entry name" value="ENDOGLIN/TGF-BETA RECEPTOR TYPE III"/>
    <property type="match status" value="1"/>
</dbReference>
<evidence type="ECO:0000256" key="5">
    <source>
        <dbReference type="SAM" id="SignalP"/>
    </source>
</evidence>
<keyword evidence="4" id="KW-1133">Transmembrane helix</keyword>
<gene>
    <name evidence="8" type="ORF">ACEWY4_011140</name>
</gene>
<evidence type="ECO:0000256" key="4">
    <source>
        <dbReference type="SAM" id="Phobius"/>
    </source>
</evidence>
<evidence type="ECO:0000259" key="6">
    <source>
        <dbReference type="PROSITE" id="PS50026"/>
    </source>
</evidence>
<feature type="chain" id="PRO_5044878991" description="Uromodulin-like" evidence="5">
    <location>
        <begin position="26"/>
        <end position="398"/>
    </location>
</feature>
<evidence type="ECO:0008006" key="10">
    <source>
        <dbReference type="Google" id="ProtNLM"/>
    </source>
</evidence>
<keyword evidence="3" id="KW-0245">EGF-like domain</keyword>
<evidence type="ECO:0000259" key="7">
    <source>
        <dbReference type="PROSITE" id="PS51034"/>
    </source>
</evidence>
<protein>
    <recommendedName>
        <fullName evidence="10">Uromodulin-like</fullName>
    </recommendedName>
</protein>
<evidence type="ECO:0000313" key="9">
    <source>
        <dbReference type="Proteomes" id="UP001591681"/>
    </source>
</evidence>
<evidence type="ECO:0000256" key="3">
    <source>
        <dbReference type="PROSITE-ProRule" id="PRU00076"/>
    </source>
</evidence>
<feature type="domain" description="ZP" evidence="7">
    <location>
        <begin position="67"/>
        <end position="334"/>
    </location>
</feature>
<dbReference type="Proteomes" id="UP001591681">
    <property type="component" value="Unassembled WGS sequence"/>
</dbReference>
<keyword evidence="4" id="KW-0472">Membrane</keyword>
<keyword evidence="2 3" id="KW-1015">Disulfide bond</keyword>
<keyword evidence="9" id="KW-1185">Reference proteome</keyword>
<dbReference type="InterPro" id="IPR055356">
    <property type="entry name" value="ZP-N"/>
</dbReference>
<name>A0ABD1K4I4_9TELE</name>